<comment type="caution">
    <text evidence="2">The sequence shown here is derived from an EMBL/GenBank/DDBJ whole genome shotgun (WGS) entry which is preliminary data.</text>
</comment>
<name>A0AAD5KUB4_9CRUS</name>
<accession>A0AAD5KUB4</accession>
<protein>
    <submittedName>
        <fullName evidence="2">Uncharacterized protein</fullName>
    </submittedName>
</protein>
<sequence length="55" mass="6384">MKGQNNPVKRNRNSGQRREDSDFNRGIQLEFGRGGRQFSQISYDAMDLTYVFNAL</sequence>
<evidence type="ECO:0000256" key="1">
    <source>
        <dbReference type="SAM" id="MobiDB-lite"/>
    </source>
</evidence>
<dbReference type="Proteomes" id="UP000820818">
    <property type="component" value="Linkage Group LG3"/>
</dbReference>
<evidence type="ECO:0000313" key="3">
    <source>
        <dbReference type="Proteomes" id="UP000820818"/>
    </source>
</evidence>
<proteinExistence type="predicted"/>
<dbReference type="AlphaFoldDB" id="A0AAD5KUB4"/>
<dbReference type="EMBL" id="WJBH02000003">
    <property type="protein sequence ID" value="KAI9560736.1"/>
    <property type="molecule type" value="Genomic_DNA"/>
</dbReference>
<evidence type="ECO:0000313" key="2">
    <source>
        <dbReference type="EMBL" id="KAI9560736.1"/>
    </source>
</evidence>
<feature type="region of interest" description="Disordered" evidence="1">
    <location>
        <begin position="1"/>
        <end position="26"/>
    </location>
</feature>
<organism evidence="2 3">
    <name type="scientific">Daphnia sinensis</name>
    <dbReference type="NCBI Taxonomy" id="1820382"/>
    <lineage>
        <taxon>Eukaryota</taxon>
        <taxon>Metazoa</taxon>
        <taxon>Ecdysozoa</taxon>
        <taxon>Arthropoda</taxon>
        <taxon>Crustacea</taxon>
        <taxon>Branchiopoda</taxon>
        <taxon>Diplostraca</taxon>
        <taxon>Cladocera</taxon>
        <taxon>Anomopoda</taxon>
        <taxon>Daphniidae</taxon>
        <taxon>Daphnia</taxon>
        <taxon>Daphnia similis group</taxon>
    </lineage>
</organism>
<keyword evidence="3" id="KW-1185">Reference proteome</keyword>
<reference evidence="2 3" key="1">
    <citation type="submission" date="2022-05" db="EMBL/GenBank/DDBJ databases">
        <title>A multi-omics perspective on studying reproductive biology in Daphnia sinensis.</title>
        <authorList>
            <person name="Jia J."/>
        </authorList>
    </citation>
    <scope>NUCLEOTIDE SEQUENCE [LARGE SCALE GENOMIC DNA]</scope>
    <source>
        <strain evidence="2 3">WSL</strain>
    </source>
</reference>
<gene>
    <name evidence="2" type="ORF">GHT06_011688</name>
</gene>